<evidence type="ECO:0000313" key="2">
    <source>
        <dbReference type="Proteomes" id="UP001297361"/>
    </source>
</evidence>
<protein>
    <submittedName>
        <fullName evidence="1">Uncharacterized protein</fullName>
    </submittedName>
</protein>
<reference evidence="1" key="1">
    <citation type="submission" date="2021-10" db="EMBL/GenBank/DDBJ databases">
        <authorList>
            <person name="Hussein R."/>
            <person name="Harrison J."/>
            <person name="Studholme D.J."/>
            <person name="Vicente J."/>
            <person name="Grant M."/>
        </authorList>
    </citation>
    <scope>NUCLEOTIDE SEQUENCE</scope>
    <source>
        <strain evidence="1">NCPPB 2970</strain>
    </source>
</reference>
<dbReference type="EMBL" id="JAJFNJ020000003">
    <property type="protein sequence ID" value="MEC3889549.1"/>
    <property type="molecule type" value="Genomic_DNA"/>
</dbReference>
<dbReference type="AlphaFoldDB" id="A0AAJ3CEN8"/>
<organism evidence="1 2">
    <name type="scientific">Xanthomonas campestris pv. papavericola</name>
    <dbReference type="NCBI Taxonomy" id="487881"/>
    <lineage>
        <taxon>Bacteria</taxon>
        <taxon>Pseudomonadati</taxon>
        <taxon>Pseudomonadota</taxon>
        <taxon>Gammaproteobacteria</taxon>
        <taxon>Lysobacterales</taxon>
        <taxon>Lysobacteraceae</taxon>
        <taxon>Xanthomonas</taxon>
    </lineage>
</organism>
<comment type="caution">
    <text evidence="1">The sequence shown here is derived from an EMBL/GenBank/DDBJ whole genome shotgun (WGS) entry which is preliminary data.</text>
</comment>
<name>A0AAJ3CEN8_XANCA</name>
<dbReference type="RefSeq" id="WP_228427415.1">
    <property type="nucleotide sequence ID" value="NZ_JAJFNJ020000003.1"/>
</dbReference>
<gene>
    <name evidence="1" type="ORF">LLE72_017800</name>
</gene>
<evidence type="ECO:0000313" key="1">
    <source>
        <dbReference type="EMBL" id="MEC3889549.1"/>
    </source>
</evidence>
<reference evidence="1" key="2">
    <citation type="submission" date="2024-01" db="EMBL/GenBank/DDBJ databases">
        <title>Long-read genome sequencing of X. campestris pv. papavericola.</title>
        <authorList>
            <person name="Hussain R.M.F."/>
            <person name="Greer S."/>
            <person name="Harrison J."/>
            <person name="Grant M."/>
            <person name="Vicente J."/>
            <person name="Studholme D.J."/>
        </authorList>
    </citation>
    <scope>NUCLEOTIDE SEQUENCE</scope>
    <source>
        <strain evidence="1">NCPPB 2970</strain>
    </source>
</reference>
<dbReference type="Proteomes" id="UP001297361">
    <property type="component" value="Unassembled WGS sequence"/>
</dbReference>
<sequence length="63" mass="6980">MGIPDNAHRARVRSYAVANRRTRLISHHGEGWLTTNPSHQSTGLGQLMVPASFSRVIRSARIS</sequence>
<accession>A0AAJ3CEN8</accession>
<proteinExistence type="predicted"/>